<keyword evidence="5" id="KW-0347">Helicase</keyword>
<name>A0A850C4I0_9ACTN</name>
<keyword evidence="1" id="KW-0378">Hydrolase</keyword>
<feature type="domain" description="Helicase C-terminal" evidence="4">
    <location>
        <begin position="549"/>
        <end position="713"/>
    </location>
</feature>
<dbReference type="InterPro" id="IPR000330">
    <property type="entry name" value="SNF2_N"/>
</dbReference>
<protein>
    <submittedName>
        <fullName evidence="5">DEAD/DEAH box helicase</fullName>
    </submittedName>
</protein>
<evidence type="ECO:0000313" key="5">
    <source>
        <dbReference type="EMBL" id="NUQ89274.1"/>
    </source>
</evidence>
<feature type="compositionally biased region" description="Low complexity" evidence="2">
    <location>
        <begin position="39"/>
        <end position="53"/>
    </location>
</feature>
<dbReference type="Gene3D" id="3.40.50.300">
    <property type="entry name" value="P-loop containing nucleotide triphosphate hydrolases"/>
    <property type="match status" value="1"/>
</dbReference>
<dbReference type="Gene3D" id="3.40.50.10810">
    <property type="entry name" value="Tandem AAA-ATPase domain"/>
    <property type="match status" value="1"/>
</dbReference>
<dbReference type="InterPro" id="IPR038718">
    <property type="entry name" value="SNF2-like_sf"/>
</dbReference>
<reference evidence="5 6" key="1">
    <citation type="submission" date="2020-05" db="EMBL/GenBank/DDBJ databases">
        <title>DNA-SIP metagenomic assembled genomes.</title>
        <authorList>
            <person name="Yu J."/>
        </authorList>
    </citation>
    <scope>NUCLEOTIDE SEQUENCE [LARGE SCALE GENOMIC DNA]</scope>
    <source>
        <strain evidence="5">Bin5.27</strain>
    </source>
</reference>
<accession>A0A850C4I0</accession>
<dbReference type="EMBL" id="JABFXE010000513">
    <property type="protein sequence ID" value="NUQ89274.1"/>
    <property type="molecule type" value="Genomic_DNA"/>
</dbReference>
<dbReference type="GO" id="GO:0004386">
    <property type="term" value="F:helicase activity"/>
    <property type="evidence" value="ECO:0007669"/>
    <property type="project" value="UniProtKB-KW"/>
</dbReference>
<feature type="domain" description="Helicase ATP-binding" evidence="3">
    <location>
        <begin position="269"/>
        <end position="425"/>
    </location>
</feature>
<dbReference type="InterPro" id="IPR049730">
    <property type="entry name" value="SNF2/RAD54-like_C"/>
</dbReference>
<dbReference type="InterPro" id="IPR027417">
    <property type="entry name" value="P-loop_NTPase"/>
</dbReference>
<dbReference type="Pfam" id="PF00271">
    <property type="entry name" value="Helicase_C"/>
    <property type="match status" value="1"/>
</dbReference>
<sequence>MWRDAVPRSRGPRGGPPADFALGLTGRGRPEPKPTRETAAAAAGGPAPFSSSHSPEKPPKPPIPVRAFGSGPVLVAKWHVCLPTVGASLPPSELHATFLPDHASPADGRLLFFGGGRPEAAVAELGLPPGDPVAAELYLGGELAEVEGVATPVRPVLPALTRIASRPDITESVAVWARIANAVDDDKFDDLDRIAGELPAEGHSAPHSEGHVWTAKALVGAFVESYTELLRSDSGLNLRLITAQHADPGEVRVNADLRKYQSHGIAWLEAAADGGAGVILADDMGLGKTLQSIGLLVRRAGIAPHLVVCPTSLVGNWQREIARFAPQLSVHLHHGPARTKSAAPLTDTDVVVTSYSIALRDIKLLRSIGWDTIVIDEAQAIKNHRSRTAGAVRDLTGRVRIALTGTPVENHLAELWSISEFVNPGMLGIQADFKRRFADPIEIGRDPVAAATLRARIDPVVLRRMKEDVAADLPPKIESVVACTMTDEQAGLYREAIREAFDEGLGDGITRRGRVLKLLTRLKQICNHPAQYVGVGDGDLAERSGKLDRVTEMLTEVVEEGDKTLIFTQYRQMGELLSRHLEAELGVAAPFLHGGLDQPARDKLVDEFQTGEGPAILLVSLRAGGTGLNLTGASHVVHYDRWWNPAVEDQATDRAHRIGQTQTVHVHKLVTAGSLEERVDELLARKRAIAEAVVGSGEDWLGELDDSQLRKLIELDDEGGRL</sequence>
<organism evidence="5 6">
    <name type="scientific">Glycomyces artemisiae</name>
    <dbReference type="NCBI Taxonomy" id="1076443"/>
    <lineage>
        <taxon>Bacteria</taxon>
        <taxon>Bacillati</taxon>
        <taxon>Actinomycetota</taxon>
        <taxon>Actinomycetes</taxon>
        <taxon>Glycomycetales</taxon>
        <taxon>Glycomycetaceae</taxon>
        <taxon>Glycomyces</taxon>
    </lineage>
</organism>
<dbReference type="InterPro" id="IPR014001">
    <property type="entry name" value="Helicase_ATP-bd"/>
</dbReference>
<evidence type="ECO:0000259" key="3">
    <source>
        <dbReference type="PROSITE" id="PS51192"/>
    </source>
</evidence>
<dbReference type="PROSITE" id="PS51194">
    <property type="entry name" value="HELICASE_CTER"/>
    <property type="match status" value="1"/>
</dbReference>
<dbReference type="GO" id="GO:0016787">
    <property type="term" value="F:hydrolase activity"/>
    <property type="evidence" value="ECO:0007669"/>
    <property type="project" value="UniProtKB-KW"/>
</dbReference>
<evidence type="ECO:0000256" key="1">
    <source>
        <dbReference type="ARBA" id="ARBA00022801"/>
    </source>
</evidence>
<dbReference type="SUPFAM" id="SSF52540">
    <property type="entry name" value="P-loop containing nucleoside triphosphate hydrolases"/>
    <property type="match status" value="2"/>
</dbReference>
<comment type="caution">
    <text evidence="5">The sequence shown here is derived from an EMBL/GenBank/DDBJ whole genome shotgun (WGS) entry which is preliminary data.</text>
</comment>
<dbReference type="Proteomes" id="UP000574690">
    <property type="component" value="Unassembled WGS sequence"/>
</dbReference>
<dbReference type="CDD" id="cd18793">
    <property type="entry name" value="SF2_C_SNF"/>
    <property type="match status" value="1"/>
</dbReference>
<keyword evidence="5" id="KW-0067">ATP-binding</keyword>
<dbReference type="GO" id="GO:0005524">
    <property type="term" value="F:ATP binding"/>
    <property type="evidence" value="ECO:0007669"/>
    <property type="project" value="InterPro"/>
</dbReference>
<dbReference type="SMART" id="SM00487">
    <property type="entry name" value="DEXDc"/>
    <property type="match status" value="1"/>
</dbReference>
<feature type="region of interest" description="Disordered" evidence="2">
    <location>
        <begin position="1"/>
        <end position="63"/>
    </location>
</feature>
<proteinExistence type="predicted"/>
<evidence type="ECO:0000259" key="4">
    <source>
        <dbReference type="PROSITE" id="PS51194"/>
    </source>
</evidence>
<dbReference type="PROSITE" id="PS51192">
    <property type="entry name" value="HELICASE_ATP_BIND_1"/>
    <property type="match status" value="1"/>
</dbReference>
<gene>
    <name evidence="5" type="ORF">HOQ43_12520</name>
</gene>
<dbReference type="SMART" id="SM00490">
    <property type="entry name" value="HELICc"/>
    <property type="match status" value="1"/>
</dbReference>
<evidence type="ECO:0000313" key="6">
    <source>
        <dbReference type="Proteomes" id="UP000574690"/>
    </source>
</evidence>
<dbReference type="AlphaFoldDB" id="A0A850C4I0"/>
<evidence type="ECO:0000256" key="2">
    <source>
        <dbReference type="SAM" id="MobiDB-lite"/>
    </source>
</evidence>
<dbReference type="FunFam" id="3.40.50.300:FF:000533">
    <property type="entry name" value="Helicase, Snf2 family"/>
    <property type="match status" value="1"/>
</dbReference>
<dbReference type="Pfam" id="PF00176">
    <property type="entry name" value="SNF2-rel_dom"/>
    <property type="match status" value="1"/>
</dbReference>
<dbReference type="PANTHER" id="PTHR10799">
    <property type="entry name" value="SNF2/RAD54 HELICASE FAMILY"/>
    <property type="match status" value="1"/>
</dbReference>
<keyword evidence="5" id="KW-0547">Nucleotide-binding</keyword>
<dbReference type="InterPro" id="IPR001650">
    <property type="entry name" value="Helicase_C-like"/>
</dbReference>